<organism evidence="1 2">
    <name type="scientific">Marasmiellus scandens</name>
    <dbReference type="NCBI Taxonomy" id="2682957"/>
    <lineage>
        <taxon>Eukaryota</taxon>
        <taxon>Fungi</taxon>
        <taxon>Dikarya</taxon>
        <taxon>Basidiomycota</taxon>
        <taxon>Agaricomycotina</taxon>
        <taxon>Agaricomycetes</taxon>
        <taxon>Agaricomycetidae</taxon>
        <taxon>Agaricales</taxon>
        <taxon>Marasmiineae</taxon>
        <taxon>Omphalotaceae</taxon>
        <taxon>Marasmiellus</taxon>
    </lineage>
</organism>
<dbReference type="Proteomes" id="UP001498398">
    <property type="component" value="Unassembled WGS sequence"/>
</dbReference>
<keyword evidence="2" id="KW-1185">Reference proteome</keyword>
<sequence>MSEQSFLIPEILAQVFEHLSPDSNSPEFFRAKPPWKKDLISCALSCKMFAPSALSLVWRRMDTIFPLFKLLPGFQLVDSHYVLTDLLTEADLVRFDYYAPFIKEYHHFRQRLEFLDPSDEILSRFSSSVYSRITRLRPVLLPSLTTFDCDAGGFDERMEIDAFVSPSLKNIMIHSASNLLLTAEIFMYFPLLGSQALDIQKLWLSIQYPGSPSCFRTIPHLKNLRFLDLSFEEESFLALNTVLHDIENLGTLEYLEELSICGSYNPEATRREHAPRSSVTPDSFKNLKSLKLDGEYALVKTVFDLCQYSPICRLEFDSPELDSRMTSVIKHALEQWTSTLEHLTNYRYFGIDPNHKIVLDMSGDIEPLMSLSNLRNLTIRADALEDYLTFIFREENVVTIMGACPGLEELWLSVRPKDFESAPSVAVLKVLADKGRNLKRIKMPLNLVDVPEPSTSNSLLDPSSVRGLETFEISVNPCVLRERLSDVRADRLAHHIWKTFPRVQDVYGSFHASFGELWNSVQEEVKKLQCQGGETDVNIFSHLSLPIFRHP</sequence>
<name>A0ABR1IZM0_9AGAR</name>
<gene>
    <name evidence="1" type="ORF">VKT23_016330</name>
</gene>
<evidence type="ECO:0000313" key="1">
    <source>
        <dbReference type="EMBL" id="KAK7442055.1"/>
    </source>
</evidence>
<comment type="caution">
    <text evidence="1">The sequence shown here is derived from an EMBL/GenBank/DDBJ whole genome shotgun (WGS) entry which is preliminary data.</text>
</comment>
<dbReference type="SUPFAM" id="SSF52047">
    <property type="entry name" value="RNI-like"/>
    <property type="match status" value="1"/>
</dbReference>
<dbReference type="Gene3D" id="3.80.10.10">
    <property type="entry name" value="Ribonuclease Inhibitor"/>
    <property type="match status" value="1"/>
</dbReference>
<accession>A0ABR1IZM0</accession>
<proteinExistence type="predicted"/>
<protein>
    <recommendedName>
        <fullName evidence="3">F-box domain-containing protein</fullName>
    </recommendedName>
</protein>
<dbReference type="EMBL" id="JBANRG010000060">
    <property type="protein sequence ID" value="KAK7442055.1"/>
    <property type="molecule type" value="Genomic_DNA"/>
</dbReference>
<evidence type="ECO:0000313" key="2">
    <source>
        <dbReference type="Proteomes" id="UP001498398"/>
    </source>
</evidence>
<evidence type="ECO:0008006" key="3">
    <source>
        <dbReference type="Google" id="ProtNLM"/>
    </source>
</evidence>
<reference evidence="1 2" key="1">
    <citation type="submission" date="2024-01" db="EMBL/GenBank/DDBJ databases">
        <title>A draft genome for the cacao thread blight pathogen Marasmiellus scandens.</title>
        <authorList>
            <person name="Baruah I.K."/>
            <person name="Leung J."/>
            <person name="Bukari Y."/>
            <person name="Amoako-Attah I."/>
            <person name="Meinhardt L.W."/>
            <person name="Bailey B.A."/>
            <person name="Cohen S.P."/>
        </authorList>
    </citation>
    <scope>NUCLEOTIDE SEQUENCE [LARGE SCALE GENOMIC DNA]</scope>
    <source>
        <strain evidence="1 2">GH-19</strain>
    </source>
</reference>
<dbReference type="InterPro" id="IPR032675">
    <property type="entry name" value="LRR_dom_sf"/>
</dbReference>